<dbReference type="AlphaFoldDB" id="A0ABD1P1D6"/>
<evidence type="ECO:0000313" key="2">
    <source>
        <dbReference type="Proteomes" id="UP001604336"/>
    </source>
</evidence>
<reference evidence="2" key="1">
    <citation type="submission" date="2024-07" db="EMBL/GenBank/DDBJ databases">
        <title>Two chromosome-level genome assemblies of Korean endemic species Abeliophyllum distichum and Forsythia ovata (Oleaceae).</title>
        <authorList>
            <person name="Jang H."/>
        </authorList>
    </citation>
    <scope>NUCLEOTIDE SEQUENCE [LARGE SCALE GENOMIC DNA]</scope>
</reference>
<dbReference type="EMBL" id="JBFOLK010000051">
    <property type="protein sequence ID" value="KAL2457671.1"/>
    <property type="molecule type" value="Genomic_DNA"/>
</dbReference>
<protein>
    <submittedName>
        <fullName evidence="1">Uncharacterized protein</fullName>
    </submittedName>
</protein>
<accession>A0ABD1P1D6</accession>
<proteinExistence type="predicted"/>
<keyword evidence="2" id="KW-1185">Reference proteome</keyword>
<comment type="caution">
    <text evidence="1">The sequence shown here is derived from an EMBL/GenBank/DDBJ whole genome shotgun (WGS) entry which is preliminary data.</text>
</comment>
<dbReference type="Proteomes" id="UP001604336">
    <property type="component" value="Unassembled WGS sequence"/>
</dbReference>
<organism evidence="1 2">
    <name type="scientific">Abeliophyllum distichum</name>
    <dbReference type="NCBI Taxonomy" id="126358"/>
    <lineage>
        <taxon>Eukaryota</taxon>
        <taxon>Viridiplantae</taxon>
        <taxon>Streptophyta</taxon>
        <taxon>Embryophyta</taxon>
        <taxon>Tracheophyta</taxon>
        <taxon>Spermatophyta</taxon>
        <taxon>Magnoliopsida</taxon>
        <taxon>eudicotyledons</taxon>
        <taxon>Gunneridae</taxon>
        <taxon>Pentapetalae</taxon>
        <taxon>asterids</taxon>
        <taxon>lamiids</taxon>
        <taxon>Lamiales</taxon>
        <taxon>Oleaceae</taxon>
        <taxon>Forsythieae</taxon>
        <taxon>Abeliophyllum</taxon>
    </lineage>
</organism>
<sequence>MDLVPDLRVAARGSSVESARTCTDHLVVGAPDLLKHGYPAHNLCAPDLHNRKSPASRSGVLAESAVDPRSACSLAVQILDLCTHQKYRNWICMFTGSADPRSVLASNTDPRSAQARWCPYHMSSRCLFIGLIIRSLNFNS</sequence>
<gene>
    <name evidence="1" type="ORF">Adt_46288</name>
</gene>
<evidence type="ECO:0000313" key="1">
    <source>
        <dbReference type="EMBL" id="KAL2457671.1"/>
    </source>
</evidence>
<name>A0ABD1P1D6_9LAMI</name>